<evidence type="ECO:0000313" key="12">
    <source>
        <dbReference type="Proteomes" id="UP001500731"/>
    </source>
</evidence>
<evidence type="ECO:0000256" key="1">
    <source>
        <dbReference type="ARBA" id="ARBA00000085"/>
    </source>
</evidence>
<dbReference type="PANTHER" id="PTHR24421">
    <property type="entry name" value="NITRATE/NITRITE SENSOR PROTEIN NARX-RELATED"/>
    <property type="match status" value="1"/>
</dbReference>
<evidence type="ECO:0000256" key="5">
    <source>
        <dbReference type="ARBA" id="ARBA00022741"/>
    </source>
</evidence>
<proteinExistence type="predicted"/>
<feature type="domain" description="Signal transduction histidine kinase subgroup 3 dimerisation and phosphoacceptor" evidence="10">
    <location>
        <begin position="197"/>
        <end position="263"/>
    </location>
</feature>
<accession>A0ABP8P178</accession>
<keyword evidence="8" id="KW-0902">Two-component regulatory system</keyword>
<keyword evidence="9" id="KW-0812">Transmembrane</keyword>
<dbReference type="Pfam" id="PF07730">
    <property type="entry name" value="HisKA_3"/>
    <property type="match status" value="1"/>
</dbReference>
<evidence type="ECO:0000256" key="3">
    <source>
        <dbReference type="ARBA" id="ARBA00022553"/>
    </source>
</evidence>
<evidence type="ECO:0000313" key="11">
    <source>
        <dbReference type="EMBL" id="GAA4479785.1"/>
    </source>
</evidence>
<evidence type="ECO:0000256" key="8">
    <source>
        <dbReference type="ARBA" id="ARBA00023012"/>
    </source>
</evidence>
<keyword evidence="12" id="KW-1185">Reference proteome</keyword>
<organism evidence="11 12">
    <name type="scientific">Microbacterium panaciterrae</name>
    <dbReference type="NCBI Taxonomy" id="985759"/>
    <lineage>
        <taxon>Bacteria</taxon>
        <taxon>Bacillati</taxon>
        <taxon>Actinomycetota</taxon>
        <taxon>Actinomycetes</taxon>
        <taxon>Micrococcales</taxon>
        <taxon>Microbacteriaceae</taxon>
        <taxon>Microbacterium</taxon>
    </lineage>
</organism>
<dbReference type="EC" id="2.7.13.3" evidence="2"/>
<comment type="catalytic activity">
    <reaction evidence="1">
        <text>ATP + protein L-histidine = ADP + protein N-phospho-L-histidine.</text>
        <dbReference type="EC" id="2.7.13.3"/>
    </reaction>
</comment>
<comment type="caution">
    <text evidence="11">The sequence shown here is derived from an EMBL/GenBank/DDBJ whole genome shotgun (WGS) entry which is preliminary data.</text>
</comment>
<sequence length="423" mass="42117">MTRINPLTWWSAGINLAGALAVGYGLWRAAPGTAAWVVWAAAAGLVAWVVRTLLAVRRGSESERGVGEDGPAIRTTAAVLVAVMVLTGSVTAVPSQGPGVALLIVAVLVMTSDPETPVTVWGGVVLVGILGIAAGALLSTAGVAGPARANVFGLLAALAAPLAAVVVGSGRRAQRVLLAERERASMAALKAQATAARVAIARDLHDVLAHSLGGLVVQLDAAEALLDAGDAGSAAARVAAARRLAVDGLREAREAVRTLREPADGDSAHDGAALAGSIEPAELAARIEALIHAHEPIAGGIELVCTGAGRALPVALAEALVRAVQEGLSNARKHAPGSAVHIGLIWHPDRVDCIVENPVSSASGGTAELAATGGGYGLRGVRERFAALGGTVTAGVVAGPSTGSGTGSGSESGRFVLRVEAPA</sequence>
<evidence type="ECO:0000256" key="6">
    <source>
        <dbReference type="ARBA" id="ARBA00022777"/>
    </source>
</evidence>
<dbReference type="EMBL" id="BAABGP010000004">
    <property type="protein sequence ID" value="GAA4479785.1"/>
    <property type="molecule type" value="Genomic_DNA"/>
</dbReference>
<reference evidence="12" key="1">
    <citation type="journal article" date="2019" name="Int. J. Syst. Evol. Microbiol.">
        <title>The Global Catalogue of Microorganisms (GCM) 10K type strain sequencing project: providing services to taxonomists for standard genome sequencing and annotation.</title>
        <authorList>
            <consortium name="The Broad Institute Genomics Platform"/>
            <consortium name="The Broad Institute Genome Sequencing Center for Infectious Disease"/>
            <person name="Wu L."/>
            <person name="Ma J."/>
        </authorList>
    </citation>
    <scope>NUCLEOTIDE SEQUENCE [LARGE SCALE GENOMIC DNA]</scope>
    <source>
        <strain evidence="12">JCM 17839</strain>
    </source>
</reference>
<dbReference type="InterPro" id="IPR050482">
    <property type="entry name" value="Sensor_HK_TwoCompSys"/>
</dbReference>
<evidence type="ECO:0000256" key="9">
    <source>
        <dbReference type="SAM" id="Phobius"/>
    </source>
</evidence>
<dbReference type="Proteomes" id="UP001500731">
    <property type="component" value="Unassembled WGS sequence"/>
</dbReference>
<dbReference type="Gene3D" id="3.30.565.10">
    <property type="entry name" value="Histidine kinase-like ATPase, C-terminal domain"/>
    <property type="match status" value="1"/>
</dbReference>
<evidence type="ECO:0000259" key="10">
    <source>
        <dbReference type="Pfam" id="PF07730"/>
    </source>
</evidence>
<dbReference type="PANTHER" id="PTHR24421:SF10">
    <property type="entry name" value="NITRATE_NITRITE SENSOR PROTEIN NARQ"/>
    <property type="match status" value="1"/>
</dbReference>
<feature type="transmembrane region" description="Helical" evidence="9">
    <location>
        <begin position="151"/>
        <end position="170"/>
    </location>
</feature>
<protein>
    <recommendedName>
        <fullName evidence="2">histidine kinase</fullName>
        <ecNumber evidence="2">2.7.13.3</ecNumber>
    </recommendedName>
</protein>
<keyword evidence="7" id="KW-0067">ATP-binding</keyword>
<dbReference type="InterPro" id="IPR036890">
    <property type="entry name" value="HATPase_C_sf"/>
</dbReference>
<feature type="transmembrane region" description="Helical" evidence="9">
    <location>
        <begin position="77"/>
        <end position="108"/>
    </location>
</feature>
<evidence type="ECO:0000256" key="7">
    <source>
        <dbReference type="ARBA" id="ARBA00022840"/>
    </source>
</evidence>
<feature type="transmembrane region" description="Helical" evidence="9">
    <location>
        <begin position="33"/>
        <end position="56"/>
    </location>
</feature>
<feature type="transmembrane region" description="Helical" evidence="9">
    <location>
        <begin position="7"/>
        <end position="27"/>
    </location>
</feature>
<keyword evidence="9" id="KW-0472">Membrane</keyword>
<keyword evidence="4" id="KW-0808">Transferase</keyword>
<dbReference type="RefSeq" id="WP_345184137.1">
    <property type="nucleotide sequence ID" value="NZ_BAABGP010000004.1"/>
</dbReference>
<keyword evidence="6 11" id="KW-0418">Kinase</keyword>
<name>A0ABP8P178_9MICO</name>
<dbReference type="GO" id="GO:0016301">
    <property type="term" value="F:kinase activity"/>
    <property type="evidence" value="ECO:0007669"/>
    <property type="project" value="UniProtKB-KW"/>
</dbReference>
<gene>
    <name evidence="11" type="ORF">GCM10023171_05640</name>
</gene>
<dbReference type="InterPro" id="IPR011712">
    <property type="entry name" value="Sig_transdc_His_kin_sub3_dim/P"/>
</dbReference>
<dbReference type="Gene3D" id="1.20.5.1930">
    <property type="match status" value="1"/>
</dbReference>
<keyword evidence="5" id="KW-0547">Nucleotide-binding</keyword>
<dbReference type="SUPFAM" id="SSF55874">
    <property type="entry name" value="ATPase domain of HSP90 chaperone/DNA topoisomerase II/histidine kinase"/>
    <property type="match status" value="1"/>
</dbReference>
<keyword evidence="3" id="KW-0597">Phosphoprotein</keyword>
<keyword evidence="9" id="KW-1133">Transmembrane helix</keyword>
<feature type="transmembrane region" description="Helical" evidence="9">
    <location>
        <begin position="120"/>
        <end position="144"/>
    </location>
</feature>
<dbReference type="CDD" id="cd16917">
    <property type="entry name" value="HATPase_UhpB-NarQ-NarX-like"/>
    <property type="match status" value="1"/>
</dbReference>
<evidence type="ECO:0000256" key="4">
    <source>
        <dbReference type="ARBA" id="ARBA00022679"/>
    </source>
</evidence>
<evidence type="ECO:0000256" key="2">
    <source>
        <dbReference type="ARBA" id="ARBA00012438"/>
    </source>
</evidence>